<sequence length="261" mass="29762">ANVQTEHSPMPESDIREEPKCTFVNTLDYNTRLHTNNHLNPPEGREYVRDEFLVLLEGKINSNSAKQLHDKVEDILSANGFECKREFPVQDRGDGRSGRIDLVVSKSGVTIGLELDNETARGKSIFKLEQTYLDYKFVGLRNGIVGERSSVGDVRIFSVNHKTIEKIDYQGVIDAFNEANTENGSRLPFVRELSDKRKTSIKKFLLSLKEPTAECAGNYFNALFSMLRPFHFGEEKNSTWKANFDWAIRAETVIKVREENL</sequence>
<protein>
    <submittedName>
        <fullName evidence="1">Uncharacterized protein</fullName>
    </submittedName>
</protein>
<organism evidence="1 2">
    <name type="scientific">Pasteurella multocida</name>
    <dbReference type="NCBI Taxonomy" id="747"/>
    <lineage>
        <taxon>Bacteria</taxon>
        <taxon>Pseudomonadati</taxon>
        <taxon>Pseudomonadota</taxon>
        <taxon>Gammaproteobacteria</taxon>
        <taxon>Pasteurellales</taxon>
        <taxon>Pasteurellaceae</taxon>
        <taxon>Pasteurella</taxon>
    </lineage>
</organism>
<dbReference type="AlphaFoldDB" id="A0AAW8VAU0"/>
<feature type="non-terminal residue" evidence="1">
    <location>
        <position position="1"/>
    </location>
</feature>
<gene>
    <name evidence="1" type="ORF">NQF69_12175</name>
</gene>
<name>A0AAW8VAU0_PASMD</name>
<proteinExistence type="predicted"/>
<dbReference type="EMBL" id="JANIEN010000030">
    <property type="protein sequence ID" value="MDT3453520.1"/>
    <property type="molecule type" value="Genomic_DNA"/>
</dbReference>
<dbReference type="Proteomes" id="UP001182304">
    <property type="component" value="Unassembled WGS sequence"/>
</dbReference>
<evidence type="ECO:0000313" key="2">
    <source>
        <dbReference type="Proteomes" id="UP001182304"/>
    </source>
</evidence>
<accession>A0AAW8VAU0</accession>
<comment type="caution">
    <text evidence="1">The sequence shown here is derived from an EMBL/GenBank/DDBJ whole genome shotgun (WGS) entry which is preliminary data.</text>
</comment>
<evidence type="ECO:0000313" key="1">
    <source>
        <dbReference type="EMBL" id="MDT3453520.1"/>
    </source>
</evidence>
<reference evidence="1" key="1">
    <citation type="submission" date="2022-07" db="EMBL/GenBank/DDBJ databases">
        <title>Sequence of Pasteurella multocoda 17BRD-035.</title>
        <authorList>
            <person name="Roy Chowdhury P."/>
            <person name="Alhamami T."/>
            <person name="Trott D.J."/>
            <person name="Djordvevic S.P."/>
        </authorList>
    </citation>
    <scope>NUCLEOTIDE SEQUENCE</scope>
    <source>
        <strain evidence="1">17BRD-035</strain>
    </source>
</reference>